<dbReference type="AlphaFoldDB" id="A0A645AGY3"/>
<evidence type="ECO:0000313" key="7">
    <source>
        <dbReference type="EMBL" id="MPM50103.1"/>
    </source>
</evidence>
<dbReference type="InterPro" id="IPR013249">
    <property type="entry name" value="RNA_pol_sigma70_r4_t2"/>
</dbReference>
<evidence type="ECO:0000256" key="3">
    <source>
        <dbReference type="ARBA" id="ARBA00023082"/>
    </source>
</evidence>
<comment type="similarity">
    <text evidence="1">Belongs to the sigma-70 factor family. ECF subfamily.</text>
</comment>
<dbReference type="InterPro" id="IPR039425">
    <property type="entry name" value="RNA_pol_sigma-70-like"/>
</dbReference>
<comment type="caution">
    <text evidence="7">The sequence shown here is derived from an EMBL/GenBank/DDBJ whole genome shotgun (WGS) entry which is preliminary data.</text>
</comment>
<evidence type="ECO:0000256" key="2">
    <source>
        <dbReference type="ARBA" id="ARBA00023015"/>
    </source>
</evidence>
<dbReference type="GO" id="GO:0006352">
    <property type="term" value="P:DNA-templated transcription initiation"/>
    <property type="evidence" value="ECO:0007669"/>
    <property type="project" value="InterPro"/>
</dbReference>
<accession>A0A645AGY3</accession>
<organism evidence="7">
    <name type="scientific">bioreactor metagenome</name>
    <dbReference type="NCBI Taxonomy" id="1076179"/>
    <lineage>
        <taxon>unclassified sequences</taxon>
        <taxon>metagenomes</taxon>
        <taxon>ecological metagenomes</taxon>
    </lineage>
</organism>
<dbReference type="SUPFAM" id="SSF88946">
    <property type="entry name" value="Sigma2 domain of RNA polymerase sigma factors"/>
    <property type="match status" value="1"/>
</dbReference>
<evidence type="ECO:0000259" key="6">
    <source>
        <dbReference type="Pfam" id="PF08281"/>
    </source>
</evidence>
<evidence type="ECO:0000256" key="4">
    <source>
        <dbReference type="ARBA" id="ARBA00023163"/>
    </source>
</evidence>
<sequence>MEQKTYLSGREIERIVETYSDMLLRIAINRVRNKTEAEDIVQAVFLRLMTRQPKFQSPEHERAWLIRTAINLCLDYDKLASRRANVPLNDDIAAALPEENAGVLEAVWKLPERDRYIIYLYYFEELAIKEIAALLDERTGTITSRLSRARNKLKLLLKGDGYGTVSKHV</sequence>
<keyword evidence="4" id="KW-0804">Transcription</keyword>
<dbReference type="Gene3D" id="1.10.10.10">
    <property type="entry name" value="Winged helix-like DNA-binding domain superfamily/Winged helix DNA-binding domain"/>
    <property type="match status" value="1"/>
</dbReference>
<keyword evidence="3" id="KW-0731">Sigma factor</keyword>
<evidence type="ECO:0000256" key="1">
    <source>
        <dbReference type="ARBA" id="ARBA00010641"/>
    </source>
</evidence>
<gene>
    <name evidence="7" type="primary">sigW_70</name>
    <name evidence="7" type="ORF">SDC9_96838</name>
</gene>
<dbReference type="GO" id="GO:0003677">
    <property type="term" value="F:DNA binding"/>
    <property type="evidence" value="ECO:0007669"/>
    <property type="project" value="InterPro"/>
</dbReference>
<dbReference type="InterPro" id="IPR014284">
    <property type="entry name" value="RNA_pol_sigma-70_dom"/>
</dbReference>
<dbReference type="InterPro" id="IPR036388">
    <property type="entry name" value="WH-like_DNA-bd_sf"/>
</dbReference>
<dbReference type="InterPro" id="IPR013325">
    <property type="entry name" value="RNA_pol_sigma_r2"/>
</dbReference>
<dbReference type="NCBIfam" id="TIGR02937">
    <property type="entry name" value="sigma70-ECF"/>
    <property type="match status" value="1"/>
</dbReference>
<keyword evidence="2" id="KW-0805">Transcription regulation</keyword>
<dbReference type="PANTHER" id="PTHR43133:SF51">
    <property type="entry name" value="RNA POLYMERASE SIGMA FACTOR"/>
    <property type="match status" value="1"/>
</dbReference>
<evidence type="ECO:0000259" key="5">
    <source>
        <dbReference type="Pfam" id="PF04542"/>
    </source>
</evidence>
<dbReference type="InterPro" id="IPR007627">
    <property type="entry name" value="RNA_pol_sigma70_r2"/>
</dbReference>
<dbReference type="EMBL" id="VSSQ01012815">
    <property type="protein sequence ID" value="MPM50103.1"/>
    <property type="molecule type" value="Genomic_DNA"/>
</dbReference>
<reference evidence="7" key="1">
    <citation type="submission" date="2019-08" db="EMBL/GenBank/DDBJ databases">
        <authorList>
            <person name="Kucharzyk K."/>
            <person name="Murdoch R.W."/>
            <person name="Higgins S."/>
            <person name="Loffler F."/>
        </authorList>
    </citation>
    <scope>NUCLEOTIDE SEQUENCE</scope>
</reference>
<feature type="domain" description="RNA polymerase sigma-70 region 2" evidence="5">
    <location>
        <begin position="15"/>
        <end position="76"/>
    </location>
</feature>
<dbReference type="Gene3D" id="1.10.1740.10">
    <property type="match status" value="1"/>
</dbReference>
<dbReference type="Pfam" id="PF08281">
    <property type="entry name" value="Sigma70_r4_2"/>
    <property type="match status" value="1"/>
</dbReference>
<protein>
    <submittedName>
        <fullName evidence="7">ECF RNA polymerase sigma factor SigW</fullName>
    </submittedName>
</protein>
<dbReference type="Pfam" id="PF04542">
    <property type="entry name" value="Sigma70_r2"/>
    <property type="match status" value="1"/>
</dbReference>
<dbReference type="PANTHER" id="PTHR43133">
    <property type="entry name" value="RNA POLYMERASE ECF-TYPE SIGMA FACTO"/>
    <property type="match status" value="1"/>
</dbReference>
<proteinExistence type="inferred from homology"/>
<dbReference type="GO" id="GO:0016987">
    <property type="term" value="F:sigma factor activity"/>
    <property type="evidence" value="ECO:0007669"/>
    <property type="project" value="UniProtKB-KW"/>
</dbReference>
<dbReference type="SUPFAM" id="SSF88659">
    <property type="entry name" value="Sigma3 and sigma4 domains of RNA polymerase sigma factors"/>
    <property type="match status" value="1"/>
</dbReference>
<dbReference type="CDD" id="cd06171">
    <property type="entry name" value="Sigma70_r4"/>
    <property type="match status" value="1"/>
</dbReference>
<feature type="domain" description="RNA polymerase sigma factor 70 region 4 type 2" evidence="6">
    <location>
        <begin position="104"/>
        <end position="153"/>
    </location>
</feature>
<name>A0A645AGY3_9ZZZZ</name>
<dbReference type="InterPro" id="IPR013324">
    <property type="entry name" value="RNA_pol_sigma_r3/r4-like"/>
</dbReference>